<dbReference type="EMBL" id="BAAAHC010000008">
    <property type="protein sequence ID" value="GAA0518282.1"/>
    <property type="molecule type" value="Genomic_DNA"/>
</dbReference>
<organism evidence="4 5">
    <name type="scientific">Saccharopolyspora thermophila</name>
    <dbReference type="NCBI Taxonomy" id="89367"/>
    <lineage>
        <taxon>Bacteria</taxon>
        <taxon>Bacillati</taxon>
        <taxon>Actinomycetota</taxon>
        <taxon>Actinomycetes</taxon>
        <taxon>Pseudonocardiales</taxon>
        <taxon>Pseudonocardiaceae</taxon>
        <taxon>Saccharopolyspora</taxon>
    </lineage>
</organism>
<gene>
    <name evidence="3" type="ORF">GCM10009545_20430</name>
    <name evidence="4" type="ORF">GCM10011581_22670</name>
</gene>
<keyword evidence="6" id="KW-1185">Reference proteome</keyword>
<protein>
    <recommendedName>
        <fullName evidence="2">EfeO-type cupredoxin-like domain-containing protein</fullName>
    </recommendedName>
</protein>
<evidence type="ECO:0000259" key="2">
    <source>
        <dbReference type="Pfam" id="PF13473"/>
    </source>
</evidence>
<reference evidence="3 6" key="2">
    <citation type="journal article" date="2019" name="Int. J. Syst. Evol. Microbiol.">
        <title>The Global Catalogue of Microorganisms (GCM) 10K type strain sequencing project: providing services to taxonomists for standard genome sequencing and annotation.</title>
        <authorList>
            <consortium name="The Broad Institute Genomics Platform"/>
            <consortium name="The Broad Institute Genome Sequencing Center for Infectious Disease"/>
            <person name="Wu L."/>
            <person name="Ma J."/>
        </authorList>
    </citation>
    <scope>NUCLEOTIDE SEQUENCE [LARGE SCALE GENOMIC DNA]</scope>
    <source>
        <strain evidence="3 6">JCM 10664</strain>
    </source>
</reference>
<dbReference type="Gene3D" id="2.60.40.420">
    <property type="entry name" value="Cupredoxins - blue copper proteins"/>
    <property type="match status" value="1"/>
</dbReference>
<proteinExistence type="predicted"/>
<evidence type="ECO:0000313" key="6">
    <source>
        <dbReference type="Proteomes" id="UP001500220"/>
    </source>
</evidence>
<reference evidence="4" key="3">
    <citation type="submission" date="2020-09" db="EMBL/GenBank/DDBJ databases">
        <authorList>
            <person name="Sun Q."/>
            <person name="Zhou Y."/>
        </authorList>
    </citation>
    <scope>NUCLEOTIDE SEQUENCE</scope>
    <source>
        <strain evidence="4">CGMCC 4.7206</strain>
    </source>
</reference>
<feature type="signal peptide" evidence="1">
    <location>
        <begin position="1"/>
        <end position="27"/>
    </location>
</feature>
<dbReference type="InterPro" id="IPR008972">
    <property type="entry name" value="Cupredoxin"/>
</dbReference>
<name>A0A917JT08_9PSEU</name>
<comment type="caution">
    <text evidence="4">The sequence shown here is derived from an EMBL/GenBank/DDBJ whole genome shotgun (WGS) entry which is preliminary data.</text>
</comment>
<dbReference type="AlphaFoldDB" id="A0A917JT08"/>
<dbReference type="InterPro" id="IPR028096">
    <property type="entry name" value="EfeO_Cupredoxin"/>
</dbReference>
<accession>A0A917JT08</accession>
<dbReference type="Pfam" id="PF13473">
    <property type="entry name" value="Cupredoxin_1"/>
    <property type="match status" value="1"/>
</dbReference>
<dbReference type="Proteomes" id="UP000597989">
    <property type="component" value="Unassembled WGS sequence"/>
</dbReference>
<dbReference type="Proteomes" id="UP001500220">
    <property type="component" value="Unassembled WGS sequence"/>
</dbReference>
<sequence length="122" mass="12382">MTPHPRTLLPAVCAAALLAAACGGQPAAPGAITVQASDTVCTLSATSAPAGTVRFDITNTGSQVTEFYLYGEGDQIIGEVENIGPGLTRTLIADVPQAGRYTTACKPGMRGEGIRGEFTVTG</sequence>
<keyword evidence="1" id="KW-0732">Signal</keyword>
<evidence type="ECO:0000313" key="3">
    <source>
        <dbReference type="EMBL" id="GAA0518282.1"/>
    </source>
</evidence>
<feature type="chain" id="PRO_5038832555" description="EfeO-type cupredoxin-like domain-containing protein" evidence="1">
    <location>
        <begin position="28"/>
        <end position="122"/>
    </location>
</feature>
<dbReference type="SUPFAM" id="SSF49503">
    <property type="entry name" value="Cupredoxins"/>
    <property type="match status" value="1"/>
</dbReference>
<reference evidence="3" key="4">
    <citation type="submission" date="2023-12" db="EMBL/GenBank/DDBJ databases">
        <authorList>
            <person name="Sun Q."/>
            <person name="Inoue M."/>
        </authorList>
    </citation>
    <scope>NUCLEOTIDE SEQUENCE</scope>
    <source>
        <strain evidence="3">JCM 10664</strain>
    </source>
</reference>
<dbReference type="EMBL" id="BMMT01000006">
    <property type="protein sequence ID" value="GGI85055.1"/>
    <property type="molecule type" value="Genomic_DNA"/>
</dbReference>
<reference evidence="4 5" key="1">
    <citation type="journal article" date="2014" name="Int. J. Syst. Evol. Microbiol.">
        <title>Complete genome sequence of Corynebacterium casei LMG S-19264T (=DSM 44701T), isolated from a smear-ripened cheese.</title>
        <authorList>
            <consortium name="US DOE Joint Genome Institute (JGI-PGF)"/>
            <person name="Walter F."/>
            <person name="Albersmeier A."/>
            <person name="Kalinowski J."/>
            <person name="Ruckert C."/>
        </authorList>
    </citation>
    <scope>NUCLEOTIDE SEQUENCE [LARGE SCALE GENOMIC DNA]</scope>
    <source>
        <strain evidence="4 5">CGMCC 4.7206</strain>
    </source>
</reference>
<feature type="domain" description="EfeO-type cupredoxin-like" evidence="2">
    <location>
        <begin position="14"/>
        <end position="120"/>
    </location>
</feature>
<evidence type="ECO:0000313" key="4">
    <source>
        <dbReference type="EMBL" id="GGI85055.1"/>
    </source>
</evidence>
<dbReference type="PROSITE" id="PS51257">
    <property type="entry name" value="PROKAR_LIPOPROTEIN"/>
    <property type="match status" value="1"/>
</dbReference>
<evidence type="ECO:0000313" key="5">
    <source>
        <dbReference type="Proteomes" id="UP000597989"/>
    </source>
</evidence>
<evidence type="ECO:0000256" key="1">
    <source>
        <dbReference type="SAM" id="SignalP"/>
    </source>
</evidence>